<sequence length="727" mass="79795">MKIKATNKRLFRIIQVMIIIGTLVSANVLFTMVTKTHIWTGHNVLDSRISNSIVHTTVSAKRGEILDRNGTVIAQDTTAYTVIAYVDSSNVDANGKANYVKHPKQVAKKLKTVLTDIDVDQVADTIQNAKDKGLSQTELGAGTKRISKSKMKKIKKLKLAGIDFEETVTRKYPSTPFASNLVGFATYDEDKQKIVGKLGLEQSLNKYLSGTQGEMTYHQTVSGDVLPGTTNVIKQAEDGANVKLTLDANLQKTVETQLKKTMKDNNAESAWCVVMEPSTGKVLAWTSYPTFNQNTHKTIPTFTNLISESAYEPGSVMKPFTFATAIDTGVYPKDETYRAGSFLYTYDASTKKITRIQSGSTPYPAINDALGEDFGTITFDQALAYSSNVGICELLANYVNYKDYGKYMKKFGLYQKVGTPWINEVAGQKNFSMPMGYLNSGFGQGSSITILQLMQAYTAIFNDGQMMMPYVVDSITDADTGKTIKKYSPTKVSKPISSDTAKQVRELMSHVLDDGAGGEKFKMDGVDMVAKTGTGQIYDSKTGTYKEDTYTSSVMAAAPSDNPKVMVYWGMVSDNYLNYSAEPFKQIMQAALVYEGVGGQDEKNAKKYTSWASYDMPSLLNHSVDYAKEQMNGKKVHVVYIGNGDNVMNQYPNAGQTINSNDRIFVLTDGNSISMPDMTGWTQKDITAFSQLTGITIKTSGSGKVSSQSIEAKQPITSDSVITVKMK</sequence>
<keyword evidence="4" id="KW-0812">Transmembrane</keyword>
<dbReference type="Pfam" id="PF03717">
    <property type="entry name" value="PBP_dimer"/>
    <property type="match status" value="1"/>
</dbReference>
<dbReference type="Gene3D" id="3.90.1310.10">
    <property type="entry name" value="Penicillin-binding protein 2a (Domain 2)"/>
    <property type="match status" value="1"/>
</dbReference>
<comment type="subcellular location">
    <subcellularLocation>
        <location evidence="1">Membrane</location>
    </subcellularLocation>
</comment>
<evidence type="ECO:0000256" key="3">
    <source>
        <dbReference type="ARBA" id="ARBA00023136"/>
    </source>
</evidence>
<feature type="domain" description="PASTA" evidence="5">
    <location>
        <begin position="610"/>
        <end position="670"/>
    </location>
</feature>
<dbReference type="Pfam" id="PF03793">
    <property type="entry name" value="PASTA"/>
    <property type="match status" value="2"/>
</dbReference>
<dbReference type="SUPFAM" id="SSF56519">
    <property type="entry name" value="Penicillin binding protein dimerisation domain"/>
    <property type="match status" value="1"/>
</dbReference>
<dbReference type="AlphaFoldDB" id="A0A3N0I365"/>
<keyword evidence="3 4" id="KW-0472">Membrane</keyword>
<dbReference type="InterPro" id="IPR005311">
    <property type="entry name" value="PBP_dimer"/>
</dbReference>
<dbReference type="Gene3D" id="3.40.710.10">
    <property type="entry name" value="DD-peptidase/beta-lactamase superfamily"/>
    <property type="match status" value="1"/>
</dbReference>
<dbReference type="SMART" id="SM00740">
    <property type="entry name" value="PASTA"/>
    <property type="match status" value="2"/>
</dbReference>
<proteinExistence type="inferred from homology"/>
<dbReference type="GO" id="GO:0008658">
    <property type="term" value="F:penicillin binding"/>
    <property type="evidence" value="ECO:0007669"/>
    <property type="project" value="InterPro"/>
</dbReference>
<evidence type="ECO:0000313" key="6">
    <source>
        <dbReference type="EMBL" id="RNM31357.1"/>
    </source>
</evidence>
<reference evidence="6 7" key="1">
    <citation type="submission" date="2018-11" db="EMBL/GenBank/DDBJ databases">
        <title>Clostridium sp. nov., a member of the family Erysipelotrichaceae isolated from pig faeces.</title>
        <authorList>
            <person name="Chang Y.-H."/>
        </authorList>
    </citation>
    <scope>NUCLEOTIDE SEQUENCE [LARGE SCALE GENOMIC DNA]</scope>
    <source>
        <strain evidence="6 7">YH-panp20</strain>
    </source>
</reference>
<dbReference type="PROSITE" id="PS51178">
    <property type="entry name" value="PASTA"/>
    <property type="match status" value="1"/>
</dbReference>
<gene>
    <name evidence="6" type="ORF">EDX97_02010</name>
</gene>
<dbReference type="Pfam" id="PF00905">
    <property type="entry name" value="Transpeptidase"/>
    <property type="match status" value="1"/>
</dbReference>
<evidence type="ECO:0000256" key="4">
    <source>
        <dbReference type="SAM" id="Phobius"/>
    </source>
</evidence>
<dbReference type="PANTHER" id="PTHR30627">
    <property type="entry name" value="PEPTIDOGLYCAN D,D-TRANSPEPTIDASE"/>
    <property type="match status" value="1"/>
</dbReference>
<name>A0A3N0I365_9FIRM</name>
<dbReference type="InterPro" id="IPR050515">
    <property type="entry name" value="Beta-lactam/transpept"/>
</dbReference>
<evidence type="ECO:0000259" key="5">
    <source>
        <dbReference type="PROSITE" id="PS51178"/>
    </source>
</evidence>
<dbReference type="PANTHER" id="PTHR30627:SF26">
    <property type="entry name" value="PENICILLIN-BINDING PROTEIN 2B"/>
    <property type="match status" value="1"/>
</dbReference>
<dbReference type="Gene3D" id="2.20.70.70">
    <property type="match status" value="1"/>
</dbReference>
<comment type="similarity">
    <text evidence="2">Belongs to the transpeptidase family.</text>
</comment>
<dbReference type="GO" id="GO:0071555">
    <property type="term" value="P:cell wall organization"/>
    <property type="evidence" value="ECO:0007669"/>
    <property type="project" value="TreeGrafter"/>
</dbReference>
<organism evidence="6 7">
    <name type="scientific">Absicoccus porci</name>
    <dbReference type="NCBI Taxonomy" id="2486576"/>
    <lineage>
        <taxon>Bacteria</taxon>
        <taxon>Bacillati</taxon>
        <taxon>Bacillota</taxon>
        <taxon>Erysipelotrichia</taxon>
        <taxon>Erysipelotrichales</taxon>
        <taxon>Erysipelotrichaceae</taxon>
        <taxon>Absicoccus</taxon>
    </lineage>
</organism>
<dbReference type="Gene3D" id="3.30.70.2110">
    <property type="match status" value="1"/>
</dbReference>
<comment type="caution">
    <text evidence="6">The sequence shown here is derived from an EMBL/GenBank/DDBJ whole genome shotgun (WGS) entry which is preliminary data.</text>
</comment>
<evidence type="ECO:0000256" key="2">
    <source>
        <dbReference type="ARBA" id="ARBA00007171"/>
    </source>
</evidence>
<dbReference type="Proteomes" id="UP000276568">
    <property type="component" value="Unassembled WGS sequence"/>
</dbReference>
<evidence type="ECO:0000313" key="7">
    <source>
        <dbReference type="Proteomes" id="UP000276568"/>
    </source>
</evidence>
<dbReference type="InterPro" id="IPR001460">
    <property type="entry name" value="PCN-bd_Tpept"/>
</dbReference>
<evidence type="ECO:0000256" key="1">
    <source>
        <dbReference type="ARBA" id="ARBA00004370"/>
    </source>
</evidence>
<protein>
    <submittedName>
        <fullName evidence="6">Penicillin-binding protein</fullName>
    </submittedName>
</protein>
<feature type="transmembrane region" description="Helical" evidence="4">
    <location>
        <begin position="12"/>
        <end position="33"/>
    </location>
</feature>
<dbReference type="InterPro" id="IPR036138">
    <property type="entry name" value="PBP_dimer_sf"/>
</dbReference>
<dbReference type="InterPro" id="IPR005543">
    <property type="entry name" value="PASTA_dom"/>
</dbReference>
<dbReference type="InterPro" id="IPR012338">
    <property type="entry name" value="Beta-lactam/transpept-like"/>
</dbReference>
<keyword evidence="4" id="KW-1133">Transmembrane helix</keyword>
<accession>A0A3N0I365</accession>
<dbReference type="SUPFAM" id="SSF56601">
    <property type="entry name" value="beta-lactamase/transpeptidase-like"/>
    <property type="match status" value="1"/>
</dbReference>
<dbReference type="CDD" id="cd06575">
    <property type="entry name" value="PASTA_Pbp2x-like_2"/>
    <property type="match status" value="1"/>
</dbReference>
<dbReference type="OrthoDB" id="9804124at2"/>
<dbReference type="SUPFAM" id="SSF54184">
    <property type="entry name" value="Penicillin-binding protein 2x (pbp-2x), c-terminal domain"/>
    <property type="match status" value="2"/>
</dbReference>
<keyword evidence="7" id="KW-1185">Reference proteome</keyword>
<dbReference type="CDD" id="cd06576">
    <property type="entry name" value="PASTA_Pbp2x-like_1"/>
    <property type="match status" value="1"/>
</dbReference>
<dbReference type="EMBL" id="RJQC01000001">
    <property type="protein sequence ID" value="RNM31357.1"/>
    <property type="molecule type" value="Genomic_DNA"/>
</dbReference>
<dbReference type="GO" id="GO:0005886">
    <property type="term" value="C:plasma membrane"/>
    <property type="evidence" value="ECO:0007669"/>
    <property type="project" value="TreeGrafter"/>
</dbReference>